<evidence type="ECO:0000313" key="5">
    <source>
        <dbReference type="Proteomes" id="UP000467700"/>
    </source>
</evidence>
<comment type="caution">
    <text evidence="4">The sequence shown here is derived from an EMBL/GenBank/DDBJ whole genome shotgun (WGS) entry which is preliminary data.</text>
</comment>
<reference evidence="4 5" key="1">
    <citation type="submission" date="2020-01" db="EMBL/GenBank/DDBJ databases">
        <authorList>
            <person name="Gupta K D."/>
        </authorList>
    </citation>
    <scope>NUCLEOTIDE SEQUENCE [LARGE SCALE GENOMIC DNA]</scope>
</reference>
<feature type="transmembrane region" description="Helical" evidence="2">
    <location>
        <begin position="131"/>
        <end position="150"/>
    </location>
</feature>
<dbReference type="Pfam" id="PF20151">
    <property type="entry name" value="DUF6533"/>
    <property type="match status" value="1"/>
</dbReference>
<keyword evidence="2" id="KW-1133">Transmembrane helix</keyword>
<dbReference type="Proteomes" id="UP000467700">
    <property type="component" value="Unassembled WGS sequence"/>
</dbReference>
<sequence length="365" mass="40977">MVVPVELSPENEEFIRLYKLNLVPLKIVVASLTWVLHDYLVTVRDEVRYIWTQKPGFAKFMFFWMRYYTIVLVIFDALQIHSFAIPGVPSKTVCVGIDPVTRLVGGISLWSVEIVMQLRIYALFNRSRKVALFNGILFILSIGFFIWIMIINAMNRYKMIQHAMHLPLPGCPTINGGTQWAQWIPATIFEFVLFSFVIYKAIVSTSARIRLNKRLSLTAILLSENTVYFLVIAILLIFNNLMVIGATKIPWFGFGPFHGAVGILTCRMLIHLRKFTLTNLDGTLETQTFPSLKGPPEFAGGMFDLGEDLDADIDDDDQSSIQSDTTEEGSIDIPQDLESTAESSALRSQSLVAIGEAGPSRIAQG</sequence>
<evidence type="ECO:0000256" key="1">
    <source>
        <dbReference type="SAM" id="MobiDB-lite"/>
    </source>
</evidence>
<feature type="transmembrane region" description="Helical" evidence="2">
    <location>
        <begin position="62"/>
        <end position="83"/>
    </location>
</feature>
<feature type="transmembrane region" description="Helical" evidence="2">
    <location>
        <begin position="20"/>
        <end position="41"/>
    </location>
</feature>
<keyword evidence="5" id="KW-1185">Reference proteome</keyword>
<evidence type="ECO:0000313" key="4">
    <source>
        <dbReference type="EMBL" id="CAA7266800.1"/>
    </source>
</evidence>
<organism evidence="4 5">
    <name type="scientific">Cyclocybe aegerita</name>
    <name type="common">Black poplar mushroom</name>
    <name type="synonym">Agrocybe aegerita</name>
    <dbReference type="NCBI Taxonomy" id="1973307"/>
    <lineage>
        <taxon>Eukaryota</taxon>
        <taxon>Fungi</taxon>
        <taxon>Dikarya</taxon>
        <taxon>Basidiomycota</taxon>
        <taxon>Agaricomycotina</taxon>
        <taxon>Agaricomycetes</taxon>
        <taxon>Agaricomycetidae</taxon>
        <taxon>Agaricales</taxon>
        <taxon>Agaricineae</taxon>
        <taxon>Bolbitiaceae</taxon>
        <taxon>Cyclocybe</taxon>
    </lineage>
</organism>
<feature type="transmembrane region" description="Helical" evidence="2">
    <location>
        <begin position="103"/>
        <end position="124"/>
    </location>
</feature>
<gene>
    <name evidence="4" type="ORF">AAE3_LOCUS9165</name>
</gene>
<protein>
    <recommendedName>
        <fullName evidence="3">DUF6533 domain-containing protein</fullName>
    </recommendedName>
</protein>
<dbReference type="OrthoDB" id="3258294at2759"/>
<feature type="domain" description="DUF6533" evidence="3">
    <location>
        <begin position="29"/>
        <end position="71"/>
    </location>
</feature>
<evidence type="ECO:0000259" key="3">
    <source>
        <dbReference type="Pfam" id="PF20151"/>
    </source>
</evidence>
<name>A0A8S0WEE1_CYCAE</name>
<accession>A0A8S0WEE1</accession>
<feature type="transmembrane region" description="Helical" evidence="2">
    <location>
        <begin position="183"/>
        <end position="203"/>
    </location>
</feature>
<dbReference type="InterPro" id="IPR045340">
    <property type="entry name" value="DUF6533"/>
</dbReference>
<feature type="transmembrane region" description="Helical" evidence="2">
    <location>
        <begin position="249"/>
        <end position="270"/>
    </location>
</feature>
<dbReference type="AlphaFoldDB" id="A0A8S0WEE1"/>
<feature type="region of interest" description="Disordered" evidence="1">
    <location>
        <begin position="314"/>
        <end position="343"/>
    </location>
</feature>
<dbReference type="EMBL" id="CACVBS010000057">
    <property type="protein sequence ID" value="CAA7266800.1"/>
    <property type="molecule type" value="Genomic_DNA"/>
</dbReference>
<keyword evidence="2" id="KW-0472">Membrane</keyword>
<proteinExistence type="predicted"/>
<evidence type="ECO:0000256" key="2">
    <source>
        <dbReference type="SAM" id="Phobius"/>
    </source>
</evidence>
<keyword evidence="2" id="KW-0812">Transmembrane</keyword>
<feature type="transmembrane region" description="Helical" evidence="2">
    <location>
        <begin position="215"/>
        <end position="237"/>
    </location>
</feature>